<organism evidence="1 2">
    <name type="scientific">Vararia minispora EC-137</name>
    <dbReference type="NCBI Taxonomy" id="1314806"/>
    <lineage>
        <taxon>Eukaryota</taxon>
        <taxon>Fungi</taxon>
        <taxon>Dikarya</taxon>
        <taxon>Basidiomycota</taxon>
        <taxon>Agaricomycotina</taxon>
        <taxon>Agaricomycetes</taxon>
        <taxon>Russulales</taxon>
        <taxon>Lachnocladiaceae</taxon>
        <taxon>Vararia</taxon>
    </lineage>
</organism>
<sequence length="625" mass="66541">MAHVLFMILCAIFVFTLQPLAISAQFQRTHTLTGLSDHTTSWNGLGASLYSLYQNARIPAAAFPVLITSIYFTAITGLQVVTPLLFDFPLRNVSTPRSVRTIIGFPDFSAAPGVGDVNDPNSVAGGVRASGGVFTFNWYMANTALSLLGGNISFTAPGVSDNAVYDTLIYGGLPVNGTASVNRTEFNVVCGNLPQDPIVTPLAGEDLYLNLNFLSSADDGAFLNMTDTVLFTDAFGAGVTAGGANTTMVLPFGNLGDTSDSVLFHIPQSQNLSHSMGRNLVFYAMHFEESPGMAFLPAFAGPILDDSGSSGRVTAVNVDERLLNSLNSKRPPFSISIQVIGCSLQMLRTTSTLNSATNTLEQSERRTARSSSWDAWVPDGSDADGAFSGWWPGQYQPDSAMPISVSTSRLGALAIQATLCPVDNPNDPVLVPACHLATTAEQYLTSTLYGPPTVANISDSETWYVRNSTNATLSNLERALERATAMMIWSAARGSNVAMYSGTPSQFSLFPQSLDTQTSETIMYESALVNKLEVKTAPLMVGFVSSVLLLIAAITILRPIVKLDRDASSVLDGTSLLQVMSLDTSRVAARLAEAGGRGGIAQRRAGMFLVKIVDGKLVPIESDNE</sequence>
<dbReference type="EMBL" id="MU273582">
    <property type="protein sequence ID" value="KAI0031384.1"/>
    <property type="molecule type" value="Genomic_DNA"/>
</dbReference>
<protein>
    <submittedName>
        <fullName evidence="1">Uncharacterized protein</fullName>
    </submittedName>
</protein>
<proteinExistence type="predicted"/>
<evidence type="ECO:0000313" key="2">
    <source>
        <dbReference type="Proteomes" id="UP000814128"/>
    </source>
</evidence>
<accession>A0ACB8QHS7</accession>
<reference evidence="1" key="2">
    <citation type="journal article" date="2022" name="New Phytol.">
        <title>Evolutionary transition to the ectomycorrhizal habit in the genomes of a hyperdiverse lineage of mushroom-forming fungi.</title>
        <authorList>
            <person name="Looney B."/>
            <person name="Miyauchi S."/>
            <person name="Morin E."/>
            <person name="Drula E."/>
            <person name="Courty P.E."/>
            <person name="Kohler A."/>
            <person name="Kuo A."/>
            <person name="LaButti K."/>
            <person name="Pangilinan J."/>
            <person name="Lipzen A."/>
            <person name="Riley R."/>
            <person name="Andreopoulos W."/>
            <person name="He G."/>
            <person name="Johnson J."/>
            <person name="Nolan M."/>
            <person name="Tritt A."/>
            <person name="Barry K.W."/>
            <person name="Grigoriev I.V."/>
            <person name="Nagy L.G."/>
            <person name="Hibbett D."/>
            <person name="Henrissat B."/>
            <person name="Matheny P.B."/>
            <person name="Labbe J."/>
            <person name="Martin F.M."/>
        </authorList>
    </citation>
    <scope>NUCLEOTIDE SEQUENCE</scope>
    <source>
        <strain evidence="1">EC-137</strain>
    </source>
</reference>
<evidence type="ECO:0000313" key="1">
    <source>
        <dbReference type="EMBL" id="KAI0031384.1"/>
    </source>
</evidence>
<dbReference type="Proteomes" id="UP000814128">
    <property type="component" value="Unassembled WGS sequence"/>
</dbReference>
<comment type="caution">
    <text evidence="1">The sequence shown here is derived from an EMBL/GenBank/DDBJ whole genome shotgun (WGS) entry which is preliminary data.</text>
</comment>
<name>A0ACB8QHS7_9AGAM</name>
<keyword evidence="2" id="KW-1185">Reference proteome</keyword>
<reference evidence="1" key="1">
    <citation type="submission" date="2021-02" db="EMBL/GenBank/DDBJ databases">
        <authorList>
            <consortium name="DOE Joint Genome Institute"/>
            <person name="Ahrendt S."/>
            <person name="Looney B.P."/>
            <person name="Miyauchi S."/>
            <person name="Morin E."/>
            <person name="Drula E."/>
            <person name="Courty P.E."/>
            <person name="Chicoki N."/>
            <person name="Fauchery L."/>
            <person name="Kohler A."/>
            <person name="Kuo A."/>
            <person name="Labutti K."/>
            <person name="Pangilinan J."/>
            <person name="Lipzen A."/>
            <person name="Riley R."/>
            <person name="Andreopoulos W."/>
            <person name="He G."/>
            <person name="Johnson J."/>
            <person name="Barry K.W."/>
            <person name="Grigoriev I.V."/>
            <person name="Nagy L."/>
            <person name="Hibbett D."/>
            <person name="Henrissat B."/>
            <person name="Matheny P.B."/>
            <person name="Labbe J."/>
            <person name="Martin F."/>
        </authorList>
    </citation>
    <scope>NUCLEOTIDE SEQUENCE</scope>
    <source>
        <strain evidence="1">EC-137</strain>
    </source>
</reference>
<gene>
    <name evidence="1" type="ORF">K488DRAFT_86872</name>
</gene>